<evidence type="ECO:0000256" key="1">
    <source>
        <dbReference type="ARBA" id="ARBA00029457"/>
    </source>
</evidence>
<dbReference type="EMBL" id="JAPTSV010000005">
    <property type="protein sequence ID" value="KAJ1528011.1"/>
    <property type="molecule type" value="Genomic_DNA"/>
</dbReference>
<protein>
    <submittedName>
        <fullName evidence="2">Uncharacterized protein</fullName>
    </submittedName>
</protein>
<comment type="caution">
    <text evidence="2">The sequence shown here is derived from an EMBL/GenBank/DDBJ whole genome shotgun (WGS) entry which is preliminary data.</text>
</comment>
<proteinExistence type="inferred from homology"/>
<accession>A0AAV7XSK6</accession>
<evidence type="ECO:0000313" key="2">
    <source>
        <dbReference type="EMBL" id="KAJ1528011.1"/>
    </source>
</evidence>
<gene>
    <name evidence="2" type="ORF">ONE63_007936</name>
</gene>
<name>A0AAV7XSK6_9NEOP</name>
<comment type="similarity">
    <text evidence="1">Belongs to the C19orf12 family.</text>
</comment>
<sequence length="140" mass="14869">MPINTEEMMSVLSTLADQRNMRVAVTESMKCGIAAGVSATVFGILLGPLGIAVGGTLGSLAAAWRASGQFKSVAKVITEDMTPYQQAELAASCMRVVQDLRVEDVAVLLPLLINSSTAQQAIINQIIAYVTNEMKLKIID</sequence>
<dbReference type="AlphaFoldDB" id="A0AAV7XSK6"/>
<dbReference type="InterPro" id="IPR033369">
    <property type="entry name" value="C19orf12"/>
</dbReference>
<keyword evidence="3" id="KW-1185">Reference proteome</keyword>
<reference evidence="2" key="1">
    <citation type="submission" date="2022-12" db="EMBL/GenBank/DDBJ databases">
        <title>Chromosome-level genome assembly of the bean flower thrips Megalurothrips usitatus.</title>
        <authorList>
            <person name="Ma L."/>
            <person name="Liu Q."/>
            <person name="Li H."/>
            <person name="Cai W."/>
        </authorList>
    </citation>
    <scope>NUCLEOTIDE SEQUENCE</scope>
    <source>
        <strain evidence="2">Cailab_2022a</strain>
    </source>
</reference>
<dbReference type="PANTHER" id="PTHR31493:SF1">
    <property type="entry name" value="PROTEIN C19ORF12"/>
    <property type="match status" value="1"/>
</dbReference>
<evidence type="ECO:0000313" key="3">
    <source>
        <dbReference type="Proteomes" id="UP001075354"/>
    </source>
</evidence>
<dbReference type="PANTHER" id="PTHR31493">
    <property type="entry name" value="NAZO FAMILY MEMBER"/>
    <property type="match status" value="1"/>
</dbReference>
<dbReference type="Proteomes" id="UP001075354">
    <property type="component" value="Chromosome 5"/>
</dbReference>
<dbReference type="Pfam" id="PF20721">
    <property type="entry name" value="C19orf12"/>
    <property type="match status" value="1"/>
</dbReference>
<organism evidence="2 3">
    <name type="scientific">Megalurothrips usitatus</name>
    <name type="common">bean blossom thrips</name>
    <dbReference type="NCBI Taxonomy" id="439358"/>
    <lineage>
        <taxon>Eukaryota</taxon>
        <taxon>Metazoa</taxon>
        <taxon>Ecdysozoa</taxon>
        <taxon>Arthropoda</taxon>
        <taxon>Hexapoda</taxon>
        <taxon>Insecta</taxon>
        <taxon>Pterygota</taxon>
        <taxon>Neoptera</taxon>
        <taxon>Paraneoptera</taxon>
        <taxon>Thysanoptera</taxon>
        <taxon>Terebrantia</taxon>
        <taxon>Thripoidea</taxon>
        <taxon>Thripidae</taxon>
        <taxon>Megalurothrips</taxon>
    </lineage>
</organism>